<dbReference type="GO" id="GO:0051787">
    <property type="term" value="F:misfolded protein binding"/>
    <property type="evidence" value="ECO:0007669"/>
    <property type="project" value="TreeGrafter"/>
</dbReference>
<evidence type="ECO:0000313" key="7">
    <source>
        <dbReference type="EMBL" id="ORD94109.1"/>
    </source>
</evidence>
<dbReference type="InterPro" id="IPR001623">
    <property type="entry name" value="DnaJ_domain"/>
</dbReference>
<evidence type="ECO:0000256" key="5">
    <source>
        <dbReference type="SAM" id="SignalP"/>
    </source>
</evidence>
<dbReference type="InterPro" id="IPR051727">
    <property type="entry name" value="DnaJ_C3_Co-chaperones"/>
</dbReference>
<keyword evidence="3" id="KW-0256">Endoplasmic reticulum</keyword>
<feature type="signal peptide" evidence="5">
    <location>
        <begin position="1"/>
        <end position="20"/>
    </location>
</feature>
<dbReference type="PANTHER" id="PTHR44140">
    <property type="entry name" value="LD25575P"/>
    <property type="match status" value="1"/>
</dbReference>
<evidence type="ECO:0000256" key="1">
    <source>
        <dbReference type="ARBA" id="ARBA00004240"/>
    </source>
</evidence>
<dbReference type="GO" id="GO:0034975">
    <property type="term" value="P:protein folding in endoplasmic reticulum"/>
    <property type="evidence" value="ECO:0007669"/>
    <property type="project" value="TreeGrafter"/>
</dbReference>
<accession>A0A1Y1S6Q2</accession>
<evidence type="ECO:0000256" key="4">
    <source>
        <dbReference type="SAM" id="MobiDB-lite"/>
    </source>
</evidence>
<proteinExistence type="predicted"/>
<dbReference type="OrthoDB" id="10250354at2759"/>
<reference evidence="7 8" key="1">
    <citation type="journal article" date="2017" name="Environ. Microbiol.">
        <title>Decay of the glycolytic pathway and adaptation to intranuclear parasitism within Enterocytozoonidae microsporidia.</title>
        <authorList>
            <person name="Wiredu Boakye D."/>
            <person name="Jaroenlak P."/>
            <person name="Prachumwat A."/>
            <person name="Williams T.A."/>
            <person name="Bateman K.S."/>
            <person name="Itsathitphaisarn O."/>
            <person name="Sritunyalucksana K."/>
            <person name="Paszkiewicz K.H."/>
            <person name="Moore K.A."/>
            <person name="Stentiford G.D."/>
            <person name="Williams B.A."/>
        </authorList>
    </citation>
    <scope>NUCLEOTIDE SEQUENCE [LARGE SCALE GENOMIC DNA]</scope>
    <source>
        <strain evidence="7 8">GB1</strain>
    </source>
</reference>
<dbReference type="SUPFAM" id="SSF48452">
    <property type="entry name" value="TPR-like"/>
    <property type="match status" value="1"/>
</dbReference>
<dbReference type="InterPro" id="IPR036869">
    <property type="entry name" value="J_dom_sf"/>
</dbReference>
<comment type="caution">
    <text evidence="7">The sequence shown here is derived from an EMBL/GenBank/DDBJ whole genome shotgun (WGS) entry which is preliminary data.</text>
</comment>
<dbReference type="GO" id="GO:0051087">
    <property type="term" value="F:protein-folding chaperone binding"/>
    <property type="evidence" value="ECO:0007669"/>
    <property type="project" value="TreeGrafter"/>
</dbReference>
<keyword evidence="8" id="KW-1185">Reference proteome</keyword>
<dbReference type="EMBL" id="LWDP01000032">
    <property type="protein sequence ID" value="ORD94109.1"/>
    <property type="molecule type" value="Genomic_DNA"/>
</dbReference>
<keyword evidence="2 5" id="KW-0732">Signal</keyword>
<evidence type="ECO:0000313" key="8">
    <source>
        <dbReference type="Proteomes" id="UP000192639"/>
    </source>
</evidence>
<feature type="region of interest" description="Disordered" evidence="4">
    <location>
        <begin position="318"/>
        <end position="350"/>
    </location>
</feature>
<organism evidence="7 8">
    <name type="scientific">Enterospora canceri</name>
    <dbReference type="NCBI Taxonomy" id="1081671"/>
    <lineage>
        <taxon>Eukaryota</taxon>
        <taxon>Fungi</taxon>
        <taxon>Fungi incertae sedis</taxon>
        <taxon>Microsporidia</taxon>
        <taxon>Enterocytozoonidae</taxon>
        <taxon>Enterospora</taxon>
    </lineage>
</organism>
<dbReference type="SMART" id="SM00271">
    <property type="entry name" value="DnaJ"/>
    <property type="match status" value="1"/>
</dbReference>
<gene>
    <name evidence="7" type="primary">DNAJ</name>
    <name evidence="7" type="ORF">ECANGB1_1141</name>
</gene>
<name>A0A1Y1S6Q2_9MICR</name>
<evidence type="ECO:0000256" key="2">
    <source>
        <dbReference type="ARBA" id="ARBA00022729"/>
    </source>
</evidence>
<dbReference type="VEuPathDB" id="MicrosporidiaDB:ECANGB1_1141"/>
<evidence type="ECO:0000259" key="6">
    <source>
        <dbReference type="PROSITE" id="PS50076"/>
    </source>
</evidence>
<dbReference type="SUPFAM" id="SSF46565">
    <property type="entry name" value="Chaperone J-domain"/>
    <property type="match status" value="1"/>
</dbReference>
<dbReference type="AlphaFoldDB" id="A0A1Y1S6Q2"/>
<protein>
    <submittedName>
        <fullName evidence="7">DNAJ</fullName>
    </submittedName>
</protein>
<dbReference type="Gene3D" id="1.25.40.10">
    <property type="entry name" value="Tetratricopeptide repeat domain"/>
    <property type="match status" value="1"/>
</dbReference>
<comment type="subcellular location">
    <subcellularLocation>
        <location evidence="1">Endoplasmic reticulum</location>
    </subcellularLocation>
</comment>
<dbReference type="Pfam" id="PF00226">
    <property type="entry name" value="DnaJ"/>
    <property type="match status" value="1"/>
</dbReference>
<dbReference type="Gene3D" id="1.10.287.110">
    <property type="entry name" value="DnaJ domain"/>
    <property type="match status" value="1"/>
</dbReference>
<dbReference type="Proteomes" id="UP000192639">
    <property type="component" value="Unassembled WGS sequence"/>
</dbReference>
<dbReference type="PROSITE" id="PS50076">
    <property type="entry name" value="DNAJ_2"/>
    <property type="match status" value="1"/>
</dbReference>
<feature type="compositionally biased region" description="Basic and acidic residues" evidence="4">
    <location>
        <begin position="318"/>
        <end position="337"/>
    </location>
</feature>
<dbReference type="PRINTS" id="PR00625">
    <property type="entry name" value="JDOMAIN"/>
</dbReference>
<dbReference type="InterPro" id="IPR011990">
    <property type="entry name" value="TPR-like_helical_dom_sf"/>
</dbReference>
<feature type="domain" description="J" evidence="6">
    <location>
        <begin position="356"/>
        <end position="425"/>
    </location>
</feature>
<feature type="chain" id="PRO_5013208738" evidence="5">
    <location>
        <begin position="21"/>
        <end position="473"/>
    </location>
</feature>
<dbReference type="GO" id="GO:0005783">
    <property type="term" value="C:endoplasmic reticulum"/>
    <property type="evidence" value="ECO:0007669"/>
    <property type="project" value="UniProtKB-SubCell"/>
</dbReference>
<dbReference type="PANTHER" id="PTHR44140:SF2">
    <property type="entry name" value="LD25575P"/>
    <property type="match status" value="1"/>
</dbReference>
<sequence>MKIIDITKMVAFALCVVCEADDVQTMNRIYDCCTRGKFSEAERMYEELLQNTKNNKRINHEYAEFLYKMGKYQRIIELKDILKITKEREDEVKQNIAVIKTGVNKNILRLLDKSPNSFEIVYAAAVNAFEKGDRTRFYGYFNRLKSLNKDDNRVILLQARLNMADGQYQDGIRLFEKLGHQNFVEYAKLFLDKIASFNSISSGKEKAQHFVRLYNNMVPLLIKDRYKPSLYTRIAKDVLEKIVEICLNSAIVGGVAYSNKLLYSDPGNLKHVINHIRLLLVENRVREAVYLFKEKKSELPKNVRVFLTDLIERKQKEVEEEQKKQRAEEQRRREQRERRRRAQMGKSDNAGKDFKEYYKTLAIKKDAKEKEIKKAWKKAAKKAQIAMAKKERETGEKDETPLKRVNKAWEILGDPEKKELYDKGLDPENPQESANYQYQQQFNFDGFDDFDEIVSQFFGGRGGQRTFRTFSFH</sequence>
<evidence type="ECO:0000256" key="3">
    <source>
        <dbReference type="ARBA" id="ARBA00022824"/>
    </source>
</evidence>